<name>A0ABP9WR07_9GAMM</name>
<dbReference type="Gene3D" id="3.90.1200.10">
    <property type="match status" value="1"/>
</dbReference>
<evidence type="ECO:0000313" key="3">
    <source>
        <dbReference type="Proteomes" id="UP001408594"/>
    </source>
</evidence>
<reference evidence="2 3" key="1">
    <citation type="submission" date="2024-02" db="EMBL/GenBank/DDBJ databases">
        <title>Microbulbifer aestuariivivens NBRC 112533.</title>
        <authorList>
            <person name="Ichikawa N."/>
            <person name="Katano-Makiyama Y."/>
            <person name="Hidaka K."/>
        </authorList>
    </citation>
    <scope>NUCLEOTIDE SEQUENCE [LARGE SCALE GENOMIC DNA]</scope>
    <source>
        <strain evidence="2 3">NBRC 112533</strain>
    </source>
</reference>
<evidence type="ECO:0000313" key="2">
    <source>
        <dbReference type="EMBL" id="GAA5525642.1"/>
    </source>
</evidence>
<evidence type="ECO:0000259" key="1">
    <source>
        <dbReference type="Pfam" id="PF01636"/>
    </source>
</evidence>
<dbReference type="CDD" id="cd05154">
    <property type="entry name" value="ACAD10_11_N-like"/>
    <property type="match status" value="1"/>
</dbReference>
<dbReference type="EMBL" id="BAABRT010000018">
    <property type="protein sequence ID" value="GAA5525642.1"/>
    <property type="molecule type" value="Genomic_DNA"/>
</dbReference>
<dbReference type="InterPro" id="IPR041726">
    <property type="entry name" value="ACAD10_11_N"/>
</dbReference>
<dbReference type="Proteomes" id="UP001408594">
    <property type="component" value="Unassembled WGS sequence"/>
</dbReference>
<comment type="caution">
    <text evidence="2">The sequence shown here is derived from an EMBL/GenBank/DDBJ whole genome shotgun (WGS) entry which is preliminary data.</text>
</comment>
<dbReference type="InterPro" id="IPR002575">
    <property type="entry name" value="Aminoglycoside_PTrfase"/>
</dbReference>
<dbReference type="Pfam" id="PF01636">
    <property type="entry name" value="APH"/>
    <property type="match status" value="1"/>
</dbReference>
<gene>
    <name evidence="2" type="ORF">Maes01_02214</name>
</gene>
<protein>
    <recommendedName>
        <fullName evidence="1">Aminoglycoside phosphotransferase domain-containing protein</fullName>
    </recommendedName>
</protein>
<dbReference type="InterPro" id="IPR052898">
    <property type="entry name" value="ACAD10-like"/>
</dbReference>
<dbReference type="Gene3D" id="3.30.200.20">
    <property type="entry name" value="Phosphorylase Kinase, domain 1"/>
    <property type="match status" value="1"/>
</dbReference>
<proteinExistence type="predicted"/>
<dbReference type="SUPFAM" id="SSF56112">
    <property type="entry name" value="Protein kinase-like (PK-like)"/>
    <property type="match status" value="1"/>
</dbReference>
<sequence length="352" mass="39248">MTADVMISDQSQVEQLPLEKLTAYLEQAIPSFRGPLQVSKFSGGQSNPTFLLRASSGVYVLRRQPPGKLLKSAHAVDREFRVMQALAATPVPVPQVMHLCEDRDVLGTLFYVMEYCDGRIFWNAALPEVDNSQRAAIYDEMNRVLAALHSIDVDAVGLADYGKPGNYFERQFQRWSGQYRASELEPVAPMDALIAWLAQHLPEDDGRVALVHGDYRLDNIIFHPVEPRAIALLDWELSTLGHPFADLAYQCMQLRMPESGDKMAGLMGLDRASLGIPSESEYVARYCARCGIERIDNWAFYLAFSFFRLAAIIQGVAKRAKEGNASSRSAAKLGALVDPVARFALDVIEKEY</sequence>
<dbReference type="PANTHER" id="PTHR47829:SF3">
    <property type="entry name" value="AMINOGLYCOSIDE PHOSPHOTRANSFERASE DOMAIN-CONTAINING PROTEIN"/>
    <property type="match status" value="1"/>
</dbReference>
<dbReference type="RefSeq" id="WP_345551502.1">
    <property type="nucleotide sequence ID" value="NZ_BAABRT010000018.1"/>
</dbReference>
<organism evidence="2 3">
    <name type="scientific">Microbulbifer aestuariivivens</name>
    <dbReference type="NCBI Taxonomy" id="1908308"/>
    <lineage>
        <taxon>Bacteria</taxon>
        <taxon>Pseudomonadati</taxon>
        <taxon>Pseudomonadota</taxon>
        <taxon>Gammaproteobacteria</taxon>
        <taxon>Cellvibrionales</taxon>
        <taxon>Microbulbiferaceae</taxon>
        <taxon>Microbulbifer</taxon>
    </lineage>
</organism>
<accession>A0ABP9WR07</accession>
<dbReference type="InterPro" id="IPR011009">
    <property type="entry name" value="Kinase-like_dom_sf"/>
</dbReference>
<keyword evidence="3" id="KW-1185">Reference proteome</keyword>
<feature type="domain" description="Aminoglycoside phosphotransferase" evidence="1">
    <location>
        <begin position="38"/>
        <end position="259"/>
    </location>
</feature>
<dbReference type="PANTHER" id="PTHR47829">
    <property type="entry name" value="HYDROLASE, PUTATIVE (AFU_ORTHOLOGUE AFUA_1G12880)-RELATED"/>
    <property type="match status" value="1"/>
</dbReference>